<dbReference type="AlphaFoldDB" id="A0A0P9CWM7"/>
<accession>A0A0P9CWM7</accession>
<feature type="region of interest" description="Disordered" evidence="2">
    <location>
        <begin position="381"/>
        <end position="403"/>
    </location>
</feature>
<keyword evidence="6" id="KW-1185">Reference proteome</keyword>
<dbReference type="EMBL" id="FMUN01000005">
    <property type="protein sequence ID" value="SCY36749.1"/>
    <property type="molecule type" value="Genomic_DNA"/>
</dbReference>
<gene>
    <name evidence="5" type="ORF">SAMN05661077_1901</name>
</gene>
<evidence type="ECO:0000259" key="4">
    <source>
        <dbReference type="Pfam" id="PF13514"/>
    </source>
</evidence>
<proteinExistence type="predicted"/>
<feature type="coiled-coil region" evidence="1">
    <location>
        <begin position="577"/>
        <end position="607"/>
    </location>
</feature>
<dbReference type="RefSeq" id="WP_054965400.1">
    <property type="nucleotide sequence ID" value="NZ_FMUN01000005.1"/>
</dbReference>
<feature type="transmembrane region" description="Helical" evidence="3">
    <location>
        <begin position="413"/>
        <end position="433"/>
    </location>
</feature>
<dbReference type="InterPro" id="IPR038734">
    <property type="entry name" value="YhaN_AAA"/>
</dbReference>
<feature type="compositionally biased region" description="Basic and acidic residues" evidence="2">
    <location>
        <begin position="390"/>
        <end position="403"/>
    </location>
</feature>
<evidence type="ECO:0000313" key="5">
    <source>
        <dbReference type="EMBL" id="SCY36749.1"/>
    </source>
</evidence>
<dbReference type="PANTHER" id="PTHR41259">
    <property type="entry name" value="DOUBLE-STRAND BREAK REPAIR RAD50 ATPASE, PUTATIVE-RELATED"/>
    <property type="match status" value="1"/>
</dbReference>
<dbReference type="OrthoDB" id="9789562at2"/>
<dbReference type="Gene3D" id="3.40.50.300">
    <property type="entry name" value="P-loop containing nucleotide triphosphate hydrolases"/>
    <property type="match status" value="2"/>
</dbReference>
<dbReference type="Pfam" id="PF13514">
    <property type="entry name" value="AAA_27"/>
    <property type="match status" value="1"/>
</dbReference>
<sequence>MKVCSLDLAAFGAFLDRRLELPDAAVVVGPNEAGKTTLFNALTTTLYGFEPANEAQFPYTPRAGRRPELEADLLLDGGATAHVRRRLLASPDAQWEADGDREELRNRPLPVADHVDRRLYKAVYALTIEDMQALEGEAFARVEQRLLGELGNSWQRPAREVAEELDEEAKRQWRRDKRGKNRYRELQKEQTEERKALKEARARQEELRGQEARRTELAGRLETLNAERATLEDRIRRSEEVGQLRRDLARLDRLAERLGDPEAVRRLGEDPRRDWRELEQRAEDLEARAREQAEAVGKQRARRDQVTAADRTLVADTEAAGVTAAAAQAKEVADARDRAGRAEEQARAELREKAEAALAGPWEDAHGEVLDRITPAELRDRAAAAASAAEEAREKQRRLEEERPPAVGARLPGIYLVAPLALAVVLVLAGVLWWPLWALAGFLGLVALGAGAWNLYAGQVGRQARADHDERRAARERERDDAERRRREAVGQVARLLDGLPLPEGARAEPGPDLAGRIEALRGAWQRYRQARNDLAERQRALREQRQGVRAVLARHGLDPGEEGDLSAAPQALDQRLQTARERVRDAEQAEAELATLTQRCRDLAGDLGALAAARRDLAARVDAAVPGPGPAAERLEQAAQRAADLRQWEADWRSLRERYPEVTDPRARVAEAGADLLEGAELEQAKERRDLLEGEVGEVREELARLDRDLEKGREVQDVGLIQGRIAELEAEMEEAGRAHDRLRVLERLVREADRRFREAHQPDVLRRASAYLADVTGGRYTQLLMEEGGGDGALLVRDAGGTLRGVDGESAELSRGTRDQVFLALRLAVADHLDAGHERLPLLLDEVFVHWDAERQEAGLRGLQRMAGDRQLVLFTCHREFGERMARLLGTEPLSLPGPTAEV</sequence>
<name>A0A0P9CWM7_9GAMM</name>
<dbReference type="PANTHER" id="PTHR41259:SF1">
    <property type="entry name" value="DOUBLE-STRAND BREAK REPAIR RAD50 ATPASE, PUTATIVE-RELATED"/>
    <property type="match status" value="1"/>
</dbReference>
<keyword evidence="1" id="KW-0175">Coiled coil</keyword>
<evidence type="ECO:0000313" key="6">
    <source>
        <dbReference type="Proteomes" id="UP000183104"/>
    </source>
</evidence>
<organism evidence="5 6">
    <name type="scientific">Thiohalorhabdus denitrificans</name>
    <dbReference type="NCBI Taxonomy" id="381306"/>
    <lineage>
        <taxon>Bacteria</taxon>
        <taxon>Pseudomonadati</taxon>
        <taxon>Pseudomonadota</taxon>
        <taxon>Gammaproteobacteria</taxon>
        <taxon>Thiohalorhabdales</taxon>
        <taxon>Thiohalorhabdaceae</taxon>
        <taxon>Thiohalorhabdus</taxon>
    </lineage>
</organism>
<feature type="region of interest" description="Disordered" evidence="2">
    <location>
        <begin position="466"/>
        <end position="487"/>
    </location>
</feature>
<feature type="domain" description="YhaN AAA" evidence="4">
    <location>
        <begin position="1"/>
        <end position="206"/>
    </location>
</feature>
<feature type="coiled-coil region" evidence="1">
    <location>
        <begin position="683"/>
        <end position="747"/>
    </location>
</feature>
<dbReference type="InterPro" id="IPR027417">
    <property type="entry name" value="P-loop_NTPase"/>
</dbReference>
<protein>
    <submittedName>
        <fullName evidence="5">Uncharacterized protein YhaN</fullName>
    </submittedName>
</protein>
<evidence type="ECO:0000256" key="1">
    <source>
        <dbReference type="SAM" id="Coils"/>
    </source>
</evidence>
<dbReference type="Proteomes" id="UP000183104">
    <property type="component" value="Unassembled WGS sequence"/>
</dbReference>
<keyword evidence="3" id="KW-1133">Transmembrane helix</keyword>
<reference evidence="6" key="1">
    <citation type="submission" date="2016-10" db="EMBL/GenBank/DDBJ databases">
        <authorList>
            <person name="Varghese N."/>
        </authorList>
    </citation>
    <scope>NUCLEOTIDE SEQUENCE [LARGE SCALE GENOMIC DNA]</scope>
    <source>
        <strain evidence="6">HL 19</strain>
    </source>
</reference>
<dbReference type="SUPFAM" id="SSF52540">
    <property type="entry name" value="P-loop containing nucleoside triphosphate hydrolases"/>
    <property type="match status" value="1"/>
</dbReference>
<keyword evidence="3" id="KW-0472">Membrane</keyword>
<feature type="transmembrane region" description="Helical" evidence="3">
    <location>
        <begin position="439"/>
        <end position="456"/>
    </location>
</feature>
<feature type="region of interest" description="Disordered" evidence="2">
    <location>
        <begin position="182"/>
        <end position="211"/>
    </location>
</feature>
<evidence type="ECO:0000256" key="3">
    <source>
        <dbReference type="SAM" id="Phobius"/>
    </source>
</evidence>
<evidence type="ECO:0000256" key="2">
    <source>
        <dbReference type="SAM" id="MobiDB-lite"/>
    </source>
</evidence>
<feature type="region of interest" description="Disordered" evidence="2">
    <location>
        <begin position="289"/>
        <end position="308"/>
    </location>
</feature>
<keyword evidence="3" id="KW-0812">Transmembrane</keyword>